<evidence type="ECO:0000256" key="1">
    <source>
        <dbReference type="ARBA" id="ARBA00004442"/>
    </source>
</evidence>
<keyword evidence="3" id="KW-0998">Cell outer membrane</keyword>
<sequence>MKNLFLLAVLCLLTASLYGQSAPSPSRISIQGRSVDTSAAPLASSTIMLLSPKDSSLVNFMRADEKGSFTFKNIKSGTYILKISFVGYIPYNLVVKPTGDAVIDLGELVLKPITKELMEVVVRTAKAPLTIKGDTIEYNASSFKVPPGSTVEDLLRKLPGVQVDQDGNIRAQGQTVEKVTVDGKSFFGRDPKLATKNLQAESISKVQVYNDKTEQSKLTGVEDGKKEKTVNLELKEEFKKGGFGKVTAGAGPASNDLPARAEVKGNYNKFDSKQQFSVIGLGNNTNQQGLSFNDYQDFRGSNSFNWNDNADFGFSGSGRGFYFGGDDDESLGIPINGGGGRGFSNNAAGGANYNYDTKKTKLSTSYYYNQSRIEINALRNRENFLQTGSFLTEEASNQINFNGNHRVSLRYEKALDSMQTLIIINNTRLNNGNAFLFRRQALSRSDGIPPAGTLPDYTPSTLDSSTNQSDSRQFGSASTVLYRLKFKKKSRSFAASATYQINTNDGNLDLNSQTRFFQATSANEALRVIRQAQTTNSLRNEYKASLLYVEPFAKKFFWETFYNFSLRYDEVDRDVLNVGDAFPIRNDSLSRFYKNEYLFNRVGSGLRYSFKGLNLSAGLAGQRFSLNGRYAPDQTSPVDSLISRTFTTVVPNVSLNYDMKNNKYLYGGYDVNVRIPSSRDLQPIINNSNPLFINEGNPNLLPELQHNVNGGFSYFNPGSFTNLFVNVYGTYYVNQIVYSQQVNTETLVTTTFPENITGGKNIGSYMSVGFPLKKTKATLNINSQLNFGNNLTNINGTRNETENRNYTIGTRLDLTPTEWLTFYGNASIGRTNTRYSISSGQNQQITNNNFNGDLNLKLPGSFYVNTSLNYRVFRNRQSNFDQRIPLWNASVYHILGKAKKAEIRLSSVDLLNRNVSITQYAGQNYRQNEQVNTLARYFLLSFSYNMRGVNATIRRNGGF</sequence>
<evidence type="ECO:0000256" key="4">
    <source>
        <dbReference type="SAM" id="MobiDB-lite"/>
    </source>
</evidence>
<dbReference type="InterPro" id="IPR041700">
    <property type="entry name" value="OMP_b-brl_3"/>
</dbReference>
<reference evidence="7 8" key="1">
    <citation type="submission" date="2019-06" db="EMBL/GenBank/DDBJ databases">
        <title>Spirosoma utsteinense sp. nov. isolated from Antarctic ice-free soils.</title>
        <authorList>
            <person name="Tahon G."/>
        </authorList>
    </citation>
    <scope>NUCLEOTIDE SEQUENCE [LARGE SCALE GENOMIC DNA]</scope>
    <source>
        <strain evidence="7 8">LMG 31447</strain>
    </source>
</reference>
<dbReference type="Proteomes" id="UP000700732">
    <property type="component" value="Unassembled WGS sequence"/>
</dbReference>
<feature type="chain" id="PRO_5047054553" evidence="5">
    <location>
        <begin position="22"/>
        <end position="959"/>
    </location>
</feature>
<keyword evidence="5" id="KW-0732">Signal</keyword>
<dbReference type="EMBL" id="VFIA01000032">
    <property type="protein sequence ID" value="MBC3793813.1"/>
    <property type="molecule type" value="Genomic_DNA"/>
</dbReference>
<evidence type="ECO:0000313" key="8">
    <source>
        <dbReference type="Proteomes" id="UP000700732"/>
    </source>
</evidence>
<dbReference type="RefSeq" id="WP_186739662.1">
    <property type="nucleotide sequence ID" value="NZ_VFIA01000032.1"/>
</dbReference>
<dbReference type="Gene3D" id="2.40.170.20">
    <property type="entry name" value="TonB-dependent receptor, beta-barrel domain"/>
    <property type="match status" value="1"/>
</dbReference>
<evidence type="ECO:0000259" key="6">
    <source>
        <dbReference type="Pfam" id="PF14905"/>
    </source>
</evidence>
<comment type="caution">
    <text evidence="7">The sequence shown here is derived from an EMBL/GenBank/DDBJ whole genome shotgun (WGS) entry which is preliminary data.</text>
</comment>
<protein>
    <submittedName>
        <fullName evidence="7">Outer membrane receptor protein involved in Fe transport</fullName>
    </submittedName>
</protein>
<comment type="subcellular location">
    <subcellularLocation>
        <location evidence="1">Cell outer membrane</location>
    </subcellularLocation>
</comment>
<keyword evidence="7" id="KW-0675">Receptor</keyword>
<dbReference type="InterPro" id="IPR013784">
    <property type="entry name" value="Carb-bd-like_fold"/>
</dbReference>
<keyword evidence="2" id="KW-0472">Membrane</keyword>
<dbReference type="SUPFAM" id="SSF49452">
    <property type="entry name" value="Starch-binding domain-like"/>
    <property type="match status" value="1"/>
</dbReference>
<feature type="compositionally biased region" description="Polar residues" evidence="4">
    <location>
        <begin position="458"/>
        <end position="472"/>
    </location>
</feature>
<evidence type="ECO:0000256" key="3">
    <source>
        <dbReference type="ARBA" id="ARBA00023237"/>
    </source>
</evidence>
<gene>
    <name evidence="7" type="ORF">FH603_4336</name>
</gene>
<proteinExistence type="predicted"/>
<keyword evidence="8" id="KW-1185">Reference proteome</keyword>
<dbReference type="SUPFAM" id="SSF56935">
    <property type="entry name" value="Porins"/>
    <property type="match status" value="1"/>
</dbReference>
<name>A0ABR6WCC5_9BACT</name>
<evidence type="ECO:0000256" key="5">
    <source>
        <dbReference type="SAM" id="SignalP"/>
    </source>
</evidence>
<feature type="domain" description="Outer membrane protein beta-barrel" evidence="6">
    <location>
        <begin position="485"/>
        <end position="808"/>
    </location>
</feature>
<evidence type="ECO:0000256" key="2">
    <source>
        <dbReference type="ARBA" id="ARBA00023136"/>
    </source>
</evidence>
<dbReference type="InterPro" id="IPR036942">
    <property type="entry name" value="Beta-barrel_TonB_sf"/>
</dbReference>
<accession>A0ABR6WCC5</accession>
<feature type="region of interest" description="Disordered" evidence="4">
    <location>
        <begin position="447"/>
        <end position="472"/>
    </location>
</feature>
<feature type="signal peptide" evidence="5">
    <location>
        <begin position="1"/>
        <end position="21"/>
    </location>
</feature>
<dbReference type="Pfam" id="PF13715">
    <property type="entry name" value="CarbopepD_reg_2"/>
    <property type="match status" value="1"/>
</dbReference>
<organism evidence="7 8">
    <name type="scientific">Spirosoma utsteinense</name>
    <dbReference type="NCBI Taxonomy" id="2585773"/>
    <lineage>
        <taxon>Bacteria</taxon>
        <taxon>Pseudomonadati</taxon>
        <taxon>Bacteroidota</taxon>
        <taxon>Cytophagia</taxon>
        <taxon>Cytophagales</taxon>
        <taxon>Cytophagaceae</taxon>
        <taxon>Spirosoma</taxon>
    </lineage>
</organism>
<evidence type="ECO:0000313" key="7">
    <source>
        <dbReference type="EMBL" id="MBC3793813.1"/>
    </source>
</evidence>
<dbReference type="Pfam" id="PF14905">
    <property type="entry name" value="OMP_b-brl_3"/>
    <property type="match status" value="1"/>
</dbReference>